<dbReference type="AlphaFoldDB" id="A0A383DJS4"/>
<evidence type="ECO:0008006" key="2">
    <source>
        <dbReference type="Google" id="ProtNLM"/>
    </source>
</evidence>
<reference evidence="1" key="1">
    <citation type="submission" date="2018-05" db="EMBL/GenBank/DDBJ databases">
        <authorList>
            <person name="Lanie J.A."/>
            <person name="Ng W.-L."/>
            <person name="Kazmierczak K.M."/>
            <person name="Andrzejewski T.M."/>
            <person name="Davidsen T.M."/>
            <person name="Wayne K.J."/>
            <person name="Tettelin H."/>
            <person name="Glass J.I."/>
            <person name="Rusch D."/>
            <person name="Podicherti R."/>
            <person name="Tsui H.-C.T."/>
            <person name="Winkler M.E."/>
        </authorList>
    </citation>
    <scope>NUCLEOTIDE SEQUENCE</scope>
</reference>
<gene>
    <name evidence="1" type="ORF">METZ01_LOCUS497433</name>
</gene>
<sequence>KNVVIIKGKIEETLDDFIKDNLKDSKINFMHVDFDTFTPTNYVLKKLKKFTKKNTVILFDELYGFPSWKEHEFKALINNFNKEDYDYIAFSLKQAAIIINKDIN</sequence>
<accession>A0A383DJS4</accession>
<name>A0A383DJS4_9ZZZZ</name>
<evidence type="ECO:0000313" key="1">
    <source>
        <dbReference type="EMBL" id="SVE44579.1"/>
    </source>
</evidence>
<protein>
    <recommendedName>
        <fullName evidence="2">Aminotransferase class I/classII domain-containing protein</fullName>
    </recommendedName>
</protein>
<feature type="non-terminal residue" evidence="1">
    <location>
        <position position="1"/>
    </location>
</feature>
<dbReference type="EMBL" id="UINC01217812">
    <property type="protein sequence ID" value="SVE44579.1"/>
    <property type="molecule type" value="Genomic_DNA"/>
</dbReference>
<dbReference type="InterPro" id="IPR029063">
    <property type="entry name" value="SAM-dependent_MTases_sf"/>
</dbReference>
<dbReference type="Gene3D" id="3.40.50.150">
    <property type="entry name" value="Vaccinia Virus protein VP39"/>
    <property type="match status" value="1"/>
</dbReference>
<proteinExistence type="predicted"/>
<organism evidence="1">
    <name type="scientific">marine metagenome</name>
    <dbReference type="NCBI Taxonomy" id="408172"/>
    <lineage>
        <taxon>unclassified sequences</taxon>
        <taxon>metagenomes</taxon>
        <taxon>ecological metagenomes</taxon>
    </lineage>
</organism>